<name>A0A834IXD1_VESVU</name>
<feature type="compositionally biased region" description="Low complexity" evidence="1">
    <location>
        <begin position="1"/>
        <end position="10"/>
    </location>
</feature>
<reference evidence="2" key="1">
    <citation type="journal article" date="2020" name="G3 (Bethesda)">
        <title>High-Quality Assemblies for Three Invasive Social Wasps from the &lt;i&gt;Vespula&lt;/i&gt; Genus.</title>
        <authorList>
            <person name="Harrop T.W.R."/>
            <person name="Guhlin J."/>
            <person name="McLaughlin G.M."/>
            <person name="Permina E."/>
            <person name="Stockwell P."/>
            <person name="Gilligan J."/>
            <person name="Le Lec M.F."/>
            <person name="Gruber M.A.M."/>
            <person name="Quinn O."/>
            <person name="Lovegrove M."/>
            <person name="Duncan E.J."/>
            <person name="Remnant E.J."/>
            <person name="Van Eeckhoven J."/>
            <person name="Graham B."/>
            <person name="Knapp R.A."/>
            <person name="Langford K.W."/>
            <person name="Kronenberg Z."/>
            <person name="Press M.O."/>
            <person name="Eacker S.M."/>
            <person name="Wilson-Rankin E.E."/>
            <person name="Purcell J."/>
            <person name="Lester P.J."/>
            <person name="Dearden P.K."/>
        </authorList>
    </citation>
    <scope>NUCLEOTIDE SEQUENCE</scope>
    <source>
        <strain evidence="2">Marl-1</strain>
    </source>
</reference>
<proteinExistence type="predicted"/>
<evidence type="ECO:0000313" key="2">
    <source>
        <dbReference type="EMBL" id="KAF7378564.1"/>
    </source>
</evidence>
<dbReference type="EMBL" id="JACSEA010000025">
    <property type="protein sequence ID" value="KAF7378564.1"/>
    <property type="molecule type" value="Genomic_DNA"/>
</dbReference>
<protein>
    <submittedName>
        <fullName evidence="2">Uncharacterized protein</fullName>
    </submittedName>
</protein>
<dbReference type="Proteomes" id="UP000614350">
    <property type="component" value="Unassembled WGS sequence"/>
</dbReference>
<feature type="region of interest" description="Disordered" evidence="1">
    <location>
        <begin position="1"/>
        <end position="30"/>
    </location>
</feature>
<comment type="caution">
    <text evidence="2">The sequence shown here is derived from an EMBL/GenBank/DDBJ whole genome shotgun (WGS) entry which is preliminary data.</text>
</comment>
<evidence type="ECO:0000256" key="1">
    <source>
        <dbReference type="SAM" id="MobiDB-lite"/>
    </source>
</evidence>
<feature type="compositionally biased region" description="Polar residues" evidence="1">
    <location>
        <begin position="125"/>
        <end position="134"/>
    </location>
</feature>
<gene>
    <name evidence="2" type="ORF">HZH66_015351</name>
</gene>
<evidence type="ECO:0000313" key="3">
    <source>
        <dbReference type="Proteomes" id="UP000614350"/>
    </source>
</evidence>
<keyword evidence="3" id="KW-1185">Reference proteome</keyword>
<feature type="region of interest" description="Disordered" evidence="1">
    <location>
        <begin position="74"/>
        <end position="157"/>
    </location>
</feature>
<organism evidence="2 3">
    <name type="scientific">Vespula vulgaris</name>
    <name type="common">Yellow jacket</name>
    <name type="synonym">Wasp</name>
    <dbReference type="NCBI Taxonomy" id="7454"/>
    <lineage>
        <taxon>Eukaryota</taxon>
        <taxon>Metazoa</taxon>
        <taxon>Ecdysozoa</taxon>
        <taxon>Arthropoda</taxon>
        <taxon>Hexapoda</taxon>
        <taxon>Insecta</taxon>
        <taxon>Pterygota</taxon>
        <taxon>Neoptera</taxon>
        <taxon>Endopterygota</taxon>
        <taxon>Hymenoptera</taxon>
        <taxon>Apocrita</taxon>
        <taxon>Aculeata</taxon>
        <taxon>Vespoidea</taxon>
        <taxon>Vespidae</taxon>
        <taxon>Vespinae</taxon>
        <taxon>Vespula</taxon>
    </lineage>
</organism>
<sequence>MLLLQQQQQQHHQRRRREKKKQQQGVGRAPNYFQIERCESSAAEEQPSLILRLYPTPIEFVRCKTFERLKRKVQRHLEGPNEPTPSGTLPRPSASNAMDVRSADFSADQLAESPSFSDGGRCRAVSSTKGGRTYSSSSSSSSSSSKENQKLTTRTTTCFKPQSDISVVTS</sequence>
<dbReference type="AlphaFoldDB" id="A0A834IXD1"/>
<feature type="compositionally biased region" description="Low complexity" evidence="1">
    <location>
        <begin position="135"/>
        <end position="145"/>
    </location>
</feature>
<accession>A0A834IXD1</accession>
<feature type="compositionally biased region" description="Basic residues" evidence="1">
    <location>
        <begin position="11"/>
        <end position="22"/>
    </location>
</feature>